<comment type="caution">
    <text evidence="1">The sequence shown here is derived from an EMBL/GenBank/DDBJ whole genome shotgun (WGS) entry which is preliminary data.</text>
</comment>
<dbReference type="AlphaFoldDB" id="A0A8H4UD63"/>
<sequence>MMLVATRSCNGDHIKQGCLVALIGLISFKIRATIEFEFEPEPNGGRLSRDGISHIGRREFGPHFQTHIPTSDTVGHARRHMVDRIAAVCGFDACCSFPFGLQEERLADRIVGACMEIKSLDVLTGCGENRQITTHADQA</sequence>
<organism evidence="1 2">
    <name type="scientific">Fusarium sarcochroum</name>
    <dbReference type="NCBI Taxonomy" id="1208366"/>
    <lineage>
        <taxon>Eukaryota</taxon>
        <taxon>Fungi</taxon>
        <taxon>Dikarya</taxon>
        <taxon>Ascomycota</taxon>
        <taxon>Pezizomycotina</taxon>
        <taxon>Sordariomycetes</taxon>
        <taxon>Hypocreomycetidae</taxon>
        <taxon>Hypocreales</taxon>
        <taxon>Nectriaceae</taxon>
        <taxon>Fusarium</taxon>
        <taxon>Fusarium lateritium species complex</taxon>
    </lineage>
</organism>
<dbReference type="Proteomes" id="UP000622797">
    <property type="component" value="Unassembled WGS sequence"/>
</dbReference>
<gene>
    <name evidence="1" type="ORF">FSARC_16</name>
</gene>
<proteinExistence type="predicted"/>
<dbReference type="EMBL" id="JABEXW010000001">
    <property type="protein sequence ID" value="KAF4973823.1"/>
    <property type="molecule type" value="Genomic_DNA"/>
</dbReference>
<reference evidence="1" key="1">
    <citation type="journal article" date="2020" name="BMC Genomics">
        <title>Correction to: Identification and distribution of gene clusters required for synthesis of sphingolipid metabolism inhibitors in diverse species of the filamentous fungus Fusarium.</title>
        <authorList>
            <person name="Kim H.S."/>
            <person name="Lohmar J.M."/>
            <person name="Busman M."/>
            <person name="Brown D.W."/>
            <person name="Naumann T.A."/>
            <person name="Divon H.H."/>
            <person name="Lysoe E."/>
            <person name="Uhlig S."/>
            <person name="Proctor R.H."/>
        </authorList>
    </citation>
    <scope>NUCLEOTIDE SEQUENCE</scope>
    <source>
        <strain evidence="1">NRRL 20472</strain>
    </source>
</reference>
<name>A0A8H4UD63_9HYPO</name>
<evidence type="ECO:0000313" key="1">
    <source>
        <dbReference type="EMBL" id="KAF4973823.1"/>
    </source>
</evidence>
<accession>A0A8H4UD63</accession>
<evidence type="ECO:0000313" key="2">
    <source>
        <dbReference type="Proteomes" id="UP000622797"/>
    </source>
</evidence>
<keyword evidence="2" id="KW-1185">Reference proteome</keyword>
<reference evidence="1" key="2">
    <citation type="submission" date="2020-05" db="EMBL/GenBank/DDBJ databases">
        <authorList>
            <person name="Kim H.-S."/>
            <person name="Proctor R.H."/>
            <person name="Brown D.W."/>
        </authorList>
    </citation>
    <scope>NUCLEOTIDE SEQUENCE</scope>
    <source>
        <strain evidence="1">NRRL 20472</strain>
    </source>
</reference>
<protein>
    <submittedName>
        <fullName evidence="1">Uncharacterized protein</fullName>
    </submittedName>
</protein>